<evidence type="ECO:0000313" key="1">
    <source>
        <dbReference type="EMBL" id="KAK6797275.1"/>
    </source>
</evidence>
<dbReference type="Proteomes" id="UP001371456">
    <property type="component" value="Unassembled WGS sequence"/>
</dbReference>
<dbReference type="AlphaFoldDB" id="A0AAN8YLZ4"/>
<reference evidence="1 2" key="1">
    <citation type="submission" date="2024-02" db="EMBL/GenBank/DDBJ databases">
        <title>de novo genome assembly of Solanum bulbocastanum strain 11H21.</title>
        <authorList>
            <person name="Hosaka A.J."/>
        </authorList>
    </citation>
    <scope>NUCLEOTIDE SEQUENCE [LARGE SCALE GENOMIC DNA]</scope>
    <source>
        <tissue evidence="1">Young leaves</tissue>
    </source>
</reference>
<organism evidence="1 2">
    <name type="scientific">Solanum bulbocastanum</name>
    <name type="common">Wild potato</name>
    <dbReference type="NCBI Taxonomy" id="147425"/>
    <lineage>
        <taxon>Eukaryota</taxon>
        <taxon>Viridiplantae</taxon>
        <taxon>Streptophyta</taxon>
        <taxon>Embryophyta</taxon>
        <taxon>Tracheophyta</taxon>
        <taxon>Spermatophyta</taxon>
        <taxon>Magnoliopsida</taxon>
        <taxon>eudicotyledons</taxon>
        <taxon>Gunneridae</taxon>
        <taxon>Pentapetalae</taxon>
        <taxon>asterids</taxon>
        <taxon>lamiids</taxon>
        <taxon>Solanales</taxon>
        <taxon>Solanaceae</taxon>
        <taxon>Solanoideae</taxon>
        <taxon>Solaneae</taxon>
        <taxon>Solanum</taxon>
    </lineage>
</organism>
<evidence type="ECO:0000313" key="2">
    <source>
        <dbReference type="Proteomes" id="UP001371456"/>
    </source>
</evidence>
<name>A0AAN8YLZ4_SOLBU</name>
<proteinExistence type="predicted"/>
<sequence>MWDNSQLDVDLTNQSIITQEPRQQSTGVECVQDEVVRVTDNVNVNDEGADYVRGAQSAQDEGIDCAQGARCALEKSDDCMRGAQCDQEESTDCLRGTQCAQDETIDCMQGARCAQDESVDCMQGARRAQDESAQTGLSKRGRLYKKNVMNDYVCEASMKRSRKC</sequence>
<protein>
    <submittedName>
        <fullName evidence="1">Uncharacterized protein</fullName>
    </submittedName>
</protein>
<keyword evidence="2" id="KW-1185">Reference proteome</keyword>
<gene>
    <name evidence="1" type="ORF">RDI58_004977</name>
</gene>
<comment type="caution">
    <text evidence="1">The sequence shown here is derived from an EMBL/GenBank/DDBJ whole genome shotgun (WGS) entry which is preliminary data.</text>
</comment>
<accession>A0AAN8YLZ4</accession>
<dbReference type="EMBL" id="JBANQN010000002">
    <property type="protein sequence ID" value="KAK6797275.1"/>
    <property type="molecule type" value="Genomic_DNA"/>
</dbReference>